<evidence type="ECO:0000256" key="2">
    <source>
        <dbReference type="ARBA" id="ARBA00023242"/>
    </source>
</evidence>
<evidence type="ECO:0000256" key="1">
    <source>
        <dbReference type="ARBA" id="ARBA00004123"/>
    </source>
</evidence>
<dbReference type="InterPro" id="IPR015943">
    <property type="entry name" value="WD40/YVTN_repeat-like_dom_sf"/>
</dbReference>
<comment type="subcellular location">
    <subcellularLocation>
        <location evidence="1">Nucleus</location>
    </subcellularLocation>
</comment>
<evidence type="ECO:0000259" key="4">
    <source>
        <dbReference type="Pfam" id="PF03178"/>
    </source>
</evidence>
<protein>
    <submittedName>
        <fullName evidence="7">Uncharacterized protein</fullName>
    </submittedName>
</protein>
<evidence type="ECO:0000313" key="7">
    <source>
        <dbReference type="EMBL" id="CAK9269994.1"/>
    </source>
</evidence>
<gene>
    <name evidence="7" type="ORF">CSSPJE1EN1_LOCUS15472</name>
</gene>
<feature type="domain" description="RSE1/DDB1/CPSF1 second beta-propeller" evidence="6">
    <location>
        <begin position="541"/>
        <end position="936"/>
    </location>
</feature>
<keyword evidence="2" id="KW-0539">Nucleus</keyword>
<feature type="compositionally biased region" description="Low complexity" evidence="3">
    <location>
        <begin position="1055"/>
        <end position="1068"/>
    </location>
</feature>
<feature type="compositionally biased region" description="Polar residues" evidence="3">
    <location>
        <begin position="1078"/>
        <end position="1091"/>
    </location>
</feature>
<evidence type="ECO:0000259" key="6">
    <source>
        <dbReference type="Pfam" id="PF23726"/>
    </source>
</evidence>
<dbReference type="EMBL" id="OZ020098">
    <property type="protein sequence ID" value="CAK9269994.1"/>
    <property type="molecule type" value="Genomic_DNA"/>
</dbReference>
<dbReference type="InterPro" id="IPR058543">
    <property type="entry name" value="Beta-prop_RSE1/DDB1/CPSF1_2nd"/>
</dbReference>
<dbReference type="PANTHER" id="PTHR10644">
    <property type="entry name" value="DNA REPAIR/RNA PROCESSING CPSF FAMILY"/>
    <property type="match status" value="1"/>
</dbReference>
<evidence type="ECO:0000313" key="8">
    <source>
        <dbReference type="Proteomes" id="UP001497444"/>
    </source>
</evidence>
<dbReference type="Pfam" id="PF03178">
    <property type="entry name" value="CPSF_A"/>
    <property type="match status" value="1"/>
</dbReference>
<evidence type="ECO:0000259" key="5">
    <source>
        <dbReference type="Pfam" id="PF10433"/>
    </source>
</evidence>
<dbReference type="Pfam" id="PF10433">
    <property type="entry name" value="Beta-prop_RSE1_1st"/>
    <property type="match status" value="1"/>
</dbReference>
<organism evidence="7 8">
    <name type="scientific">Sphagnum jensenii</name>
    <dbReference type="NCBI Taxonomy" id="128206"/>
    <lineage>
        <taxon>Eukaryota</taxon>
        <taxon>Viridiplantae</taxon>
        <taxon>Streptophyta</taxon>
        <taxon>Embryophyta</taxon>
        <taxon>Bryophyta</taxon>
        <taxon>Sphagnophytina</taxon>
        <taxon>Sphagnopsida</taxon>
        <taxon>Sphagnales</taxon>
        <taxon>Sphagnaceae</taxon>
        <taxon>Sphagnum</taxon>
    </lineage>
</organism>
<dbReference type="InterPro" id="IPR050358">
    <property type="entry name" value="RSE1/DDB1/CFT1"/>
</dbReference>
<proteinExistence type="predicted"/>
<feature type="region of interest" description="Disordered" evidence="3">
    <location>
        <begin position="1053"/>
        <end position="1102"/>
    </location>
</feature>
<evidence type="ECO:0000256" key="3">
    <source>
        <dbReference type="SAM" id="MobiDB-lite"/>
    </source>
</evidence>
<name>A0ABP0WT38_9BRYO</name>
<dbReference type="Pfam" id="PF23726">
    <property type="entry name" value="Beta-prop_RSE1_2nd"/>
    <property type="match status" value="1"/>
</dbReference>
<dbReference type="InterPro" id="IPR004871">
    <property type="entry name" value="RSE1/DDB1/CPSF1_C"/>
</dbReference>
<dbReference type="InterPro" id="IPR018846">
    <property type="entry name" value="Beta-prop_RSE1/DDB1/CPSF1_1st"/>
</dbReference>
<dbReference type="Gene3D" id="2.130.10.10">
    <property type="entry name" value="YVTN repeat-like/Quinoprotein amine dehydrogenase"/>
    <property type="match status" value="5"/>
</dbReference>
<accession>A0ABP0WT38</accession>
<feature type="domain" description="RSE1/DDB1/CPSF1 C-terminal" evidence="4">
    <location>
        <begin position="982"/>
        <end position="1359"/>
    </location>
</feature>
<sequence>MGMPDKSNSSSTHSSSNDLSAHDEAKARYLAKCVLHSSVVLQAVYGHIRSPTTCDIVFGKETSLELVVVSEDGIVQSVCDQPVFGTIKDLRVLPWNEHHRSHHPQTYGKDLLVLLSDSGKLTFLTFSIDLHRFLAVSQVHLTHPGNQRRELGRVLAVESRGRAVAVAAFEDRLAIFPTSAAAGNSVVDKRMVYPREPMASVGSSEASTSGLGEKSTGWGTIWSMAFVGTADDVCASMTSKGASSLLLLAVLVHRKGAASNELQILTCDPKERIIQLTSRYDPAATCTWVVAPPLGLAILDVPAAPGFILLSWTGGFLLLDLRTPNSPQKAAVYRFQRNLDDEEGSLNSVAASALLQLNSQGRDSACKENSISERESFVDAMDVDRNLSLSSPTITAWSWEPDAPAGLRRSQLALAMDTGEIHIAQFSLESSDGLPRVEVRQRQYKCSPCNVVLWLKGGFLTVFVDMGDGHVLQSMADGTLTCCSQVQNLTPILDFALVDYHGEKQDQMFACCGAGKEGTLRVIHNGISVEKLHTTPPVYQGVTGMYVMRMCRKDLYHAFFVMSFVQETRVLSVGLNFVDITDAVGFQSWSSTLACGNIEDGFVAQVCSKEVCVCAPTVAAHPAGINMSLPLCSSWKPPGALFICLGAVAHKMIIVALSQPGLIVMLGTQHSGQAAGQLELFEIQRCLLEAELSCISIPEEENLSSSPLPPSIVGLVEDSPRGQNPPGIEAGKVCVVGTHKPSVMLLSIIHGKNFAPLAVGLIPLMSYMGTTLSGCVPESVRLAQFDRLYILAGLRNGVLLRYEWPSSSPLTGMPLSFLQLTSGKHECGEQFIAKDSSSSRDEAAGKEDSLPVALHLVAVRRIGVSPVSLVSLQDSLRADIVALSDRPWLLQTARHSQRIAYTSISFPPSTHATPVSSFDCPNGILFVADCSLHLVEMERLKRLNVQRLPVGRTPRRVLYHSESKTLLVMRSDSSGPNRSAASDICCMDPLSGVIHSCFQLEAGETARCMHLWKVGNEQLLLVGTSLTSSNLITTAGEAESSKGRLLVFYLEPKSRQSSRSSTETRSSNRPPPPGSSSEDAMQASNVATTSADESDLTEGEGQELRLKTRAVVLPGAVLTVATYLGQYILTSAGNYLFCFGFLHDSPQRLRKFAMVRTRFMITSLAVHLTRIAVGDCHDGVLFYYYQEDTHQLEQLYCDPVHRLVADCVLMDNDTAVASDRHGNFCVLSCTNIPEESVSPERNLTLSCSYHVGEAIMRICKASLAYDSTMDDNQKAYSGRKSGLHCPNSSVVATSLLGSVFIFIQLSREEYELLEAVQGQLAVYPLTAPLLGNNHADFRGRGCPSGVSSVLDGDMLCQFLELTSMQQESVLTEPQGIASVGFSAATSLSSLSSSSSSSLSASGRSLPVDRVLRLLERIHNSLA</sequence>
<dbReference type="Proteomes" id="UP001497444">
    <property type="component" value="Chromosome 3"/>
</dbReference>
<keyword evidence="8" id="KW-1185">Reference proteome</keyword>
<feature type="domain" description="RSE1/DDB1/CPSF1 first beta-propeller" evidence="5">
    <location>
        <begin position="40"/>
        <end position="182"/>
    </location>
</feature>
<reference evidence="7" key="1">
    <citation type="submission" date="2024-02" db="EMBL/GenBank/DDBJ databases">
        <authorList>
            <consortium name="ELIXIR-Norway"/>
            <consortium name="Elixir Norway"/>
        </authorList>
    </citation>
    <scope>NUCLEOTIDE SEQUENCE</scope>
</reference>
<feature type="compositionally biased region" description="Acidic residues" evidence="3">
    <location>
        <begin position="1092"/>
        <end position="1101"/>
    </location>
</feature>